<comment type="caution">
    <text evidence="2">The sequence shown here is derived from an EMBL/GenBank/DDBJ whole genome shotgun (WGS) entry which is preliminary data.</text>
</comment>
<evidence type="ECO:0000313" key="2">
    <source>
        <dbReference type="EMBL" id="NLR94708.1"/>
    </source>
</evidence>
<dbReference type="RefSeq" id="WP_168885417.1">
    <property type="nucleotide sequence ID" value="NZ_JABAIL010000014.1"/>
</dbReference>
<keyword evidence="3" id="KW-1185">Reference proteome</keyword>
<gene>
    <name evidence="2" type="ORF">HGP29_26115</name>
</gene>
<evidence type="ECO:0000256" key="1">
    <source>
        <dbReference type="SAM" id="SignalP"/>
    </source>
</evidence>
<dbReference type="Gene3D" id="3.40.50.1820">
    <property type="entry name" value="alpha/beta hydrolase"/>
    <property type="match status" value="1"/>
</dbReference>
<dbReference type="AlphaFoldDB" id="A0A7X8SQU6"/>
<dbReference type="EMBL" id="JABAIL010000014">
    <property type="protein sequence ID" value="NLR94708.1"/>
    <property type="molecule type" value="Genomic_DNA"/>
</dbReference>
<dbReference type="SUPFAM" id="SSF53474">
    <property type="entry name" value="alpha/beta-Hydrolases"/>
    <property type="match status" value="1"/>
</dbReference>
<dbReference type="GO" id="GO:0016787">
    <property type="term" value="F:hydrolase activity"/>
    <property type="evidence" value="ECO:0007669"/>
    <property type="project" value="UniProtKB-KW"/>
</dbReference>
<proteinExistence type="predicted"/>
<keyword evidence="2" id="KW-0378">Hydrolase</keyword>
<accession>A0A7X8SQU6</accession>
<feature type="chain" id="PRO_5030594496" evidence="1">
    <location>
        <begin position="21"/>
        <end position="349"/>
    </location>
</feature>
<protein>
    <submittedName>
        <fullName evidence="2">Alpha/beta hydrolase</fullName>
    </submittedName>
</protein>
<name>A0A7X8SQU6_9BACT</name>
<organism evidence="2 3">
    <name type="scientific">Flammeovirga agarivorans</name>
    <dbReference type="NCBI Taxonomy" id="2726742"/>
    <lineage>
        <taxon>Bacteria</taxon>
        <taxon>Pseudomonadati</taxon>
        <taxon>Bacteroidota</taxon>
        <taxon>Cytophagia</taxon>
        <taxon>Cytophagales</taxon>
        <taxon>Flammeovirgaceae</taxon>
        <taxon>Flammeovirga</taxon>
    </lineage>
</organism>
<feature type="signal peptide" evidence="1">
    <location>
        <begin position="1"/>
        <end position="20"/>
    </location>
</feature>
<reference evidence="2 3" key="1">
    <citation type="submission" date="2020-04" db="EMBL/GenBank/DDBJ databases">
        <title>Flammeovirga sp. SR4, a novel species isolated from seawater.</title>
        <authorList>
            <person name="Wang X."/>
        </authorList>
    </citation>
    <scope>NUCLEOTIDE SEQUENCE [LARGE SCALE GENOMIC DNA]</scope>
    <source>
        <strain evidence="2 3">SR4</strain>
    </source>
</reference>
<dbReference type="Proteomes" id="UP000585050">
    <property type="component" value="Unassembled WGS sequence"/>
</dbReference>
<dbReference type="InterPro" id="IPR029058">
    <property type="entry name" value="AB_hydrolase_fold"/>
</dbReference>
<keyword evidence="1" id="KW-0732">Signal</keyword>
<sequence length="349" mass="40194">MKNKLLVLLSCLLITLVCQGQTESILFNKVTTFQLNPHQSDSINFIVVDTKLEEKKPIFLFCQGSLPIPMFMDIPNRDTPFLFGGGISNFDINEVKKKYHLVVINMPHTPLVVDSLHLSPYGNYYIEDPSKPSQISEAFTNADYLDNYVQRGLEVLQFLKRQPWVDASKVVVFGHSQGSKVATKLALKNKDIKHIGLGGANPFGRIDQYVRTAKVDAQHQKISWTEAEERINSYYKYYEDSFQPDSVAKHSYLKGINTFSEPLFDDWLQLGIPIFLTYGTEDHAAALCDLIPLFFIEKGKKNLTIKRWYNCDHNYFPLDENGRPKHKEGHWNDVIKRFLEEIELKENLQ</sequence>
<evidence type="ECO:0000313" key="3">
    <source>
        <dbReference type="Proteomes" id="UP000585050"/>
    </source>
</evidence>